<dbReference type="EMBL" id="CP034248">
    <property type="protein sequence ID" value="AZK46216.1"/>
    <property type="molecule type" value="Genomic_DNA"/>
</dbReference>
<gene>
    <name evidence="1" type="ORF">EIM92_08525</name>
</gene>
<evidence type="ECO:0000313" key="2">
    <source>
        <dbReference type="Proteomes" id="UP000273145"/>
    </source>
</evidence>
<keyword evidence="2" id="KW-1185">Reference proteome</keyword>
<dbReference type="KEGG" id="plen:EIM92_08525"/>
<evidence type="ECO:0000313" key="1">
    <source>
        <dbReference type="EMBL" id="AZK46216.1"/>
    </source>
</evidence>
<protein>
    <submittedName>
        <fullName evidence="1">DUF3221 domain-containing protein</fullName>
    </submittedName>
</protein>
<dbReference type="Proteomes" id="UP000273145">
    <property type="component" value="Chromosome"/>
</dbReference>
<name>A0A3Q8SAH7_9BACL</name>
<dbReference type="InterPro" id="IPR021598">
    <property type="entry name" value="DUF3221"/>
</dbReference>
<sequence length="71" mass="7966">MILVVKNHVTDLKNKSIEKIIEEADPNAIWITTDRATYDSILIGDHVKIKDIGTVLQSYPGQTKGKVTKME</sequence>
<proteinExistence type="predicted"/>
<accession>A0A3Q8SAH7</accession>
<reference evidence="1 2" key="1">
    <citation type="submission" date="2018-11" db="EMBL/GenBank/DDBJ databases">
        <title>Genome sequencing of Paenibacillus lentus DSM25539(T).</title>
        <authorList>
            <person name="Kook J.-K."/>
            <person name="Park S.-N."/>
            <person name="Lim Y.K."/>
        </authorList>
    </citation>
    <scope>NUCLEOTIDE SEQUENCE [LARGE SCALE GENOMIC DNA]</scope>
    <source>
        <strain evidence="1 2">DSM 25539</strain>
    </source>
</reference>
<organism evidence="1 2">
    <name type="scientific">Paenibacillus lentus</name>
    <dbReference type="NCBI Taxonomy" id="1338368"/>
    <lineage>
        <taxon>Bacteria</taxon>
        <taxon>Bacillati</taxon>
        <taxon>Bacillota</taxon>
        <taxon>Bacilli</taxon>
        <taxon>Bacillales</taxon>
        <taxon>Paenibacillaceae</taxon>
        <taxon>Paenibacillus</taxon>
    </lineage>
</organism>
<dbReference type="AlphaFoldDB" id="A0A3Q8SAH7"/>
<dbReference type="Pfam" id="PF11518">
    <property type="entry name" value="DUF3221"/>
    <property type="match status" value="1"/>
</dbReference>
<dbReference type="OrthoDB" id="2626863at2"/>